<reference evidence="5 6" key="1">
    <citation type="journal article" date="2024" name="Proc. Natl. Acad. Sci. U.S.A.">
        <title>The evolutionary genomics of adaptation to stress in wild rhizobium bacteria.</title>
        <authorList>
            <person name="Kehlet-Delgado H."/>
            <person name="Montoya A.P."/>
            <person name="Jensen K.T."/>
            <person name="Wendlandt C.E."/>
            <person name="Dexheimer C."/>
            <person name="Roberts M."/>
            <person name="Torres Martinez L."/>
            <person name="Friesen M.L."/>
            <person name="Griffitts J.S."/>
            <person name="Porter S.S."/>
        </authorList>
    </citation>
    <scope>NUCLEOTIDE SEQUENCE [LARGE SCALE GENOMIC DNA]</scope>
    <source>
        <strain evidence="5 6">M0641</strain>
    </source>
</reference>
<dbReference type="PANTHER" id="PTHR30386">
    <property type="entry name" value="MEMBRANE FUSION SUBUNIT OF EMRAB-TOLC MULTIDRUG EFFLUX PUMP"/>
    <property type="match status" value="1"/>
</dbReference>
<keyword evidence="6" id="KW-1185">Reference proteome</keyword>
<evidence type="ECO:0000256" key="2">
    <source>
        <dbReference type="SAM" id="MobiDB-lite"/>
    </source>
</evidence>
<dbReference type="Gene3D" id="1.10.287.470">
    <property type="entry name" value="Helix hairpin bin"/>
    <property type="match status" value="1"/>
</dbReference>
<dbReference type="PANTHER" id="PTHR30386:SF24">
    <property type="entry name" value="MULTIDRUG RESISTANCE EFFLUX PUMP"/>
    <property type="match status" value="1"/>
</dbReference>
<dbReference type="RefSeq" id="WP_352557765.1">
    <property type="nucleotide sequence ID" value="NZ_JAMYQB010000008.1"/>
</dbReference>
<protein>
    <submittedName>
        <fullName evidence="5">HlyD family secretion protein</fullName>
    </submittedName>
</protein>
<gene>
    <name evidence="5" type="ORF">NKI36_11860</name>
</gene>
<feature type="region of interest" description="Disordered" evidence="2">
    <location>
        <begin position="1"/>
        <end position="43"/>
    </location>
</feature>
<name>A0ABV1YYB4_9HYPH</name>
<dbReference type="EMBL" id="JAMYQB010000008">
    <property type="protein sequence ID" value="MER9404746.1"/>
    <property type="molecule type" value="Genomic_DNA"/>
</dbReference>
<evidence type="ECO:0000313" key="6">
    <source>
        <dbReference type="Proteomes" id="UP001433071"/>
    </source>
</evidence>
<feature type="compositionally biased region" description="Polar residues" evidence="2">
    <location>
        <begin position="1"/>
        <end position="10"/>
    </location>
</feature>
<feature type="coiled-coil region" evidence="1">
    <location>
        <begin position="196"/>
        <end position="223"/>
    </location>
</feature>
<dbReference type="Pfam" id="PF25917">
    <property type="entry name" value="BSH_RND"/>
    <property type="match status" value="1"/>
</dbReference>
<sequence>MSSNTPTTTAEVRPFPTAKVSPVIEAPEAPPKPAEVPAETPAKKKRSARSLMLPIVGLALLSAGAWYGYNYWTDGRFLISTDDAYVQADMSFVSPKISGYVDKVEVSENQQVKAGDPLLTIDDGDYKIAVAQAEAQIATLTKTLDRIDAQTKAAQASLQQAQAQKVADQAAADNAARAQQRAAQLVKTHVGTQAQLDDAQTALDQANAALVGADAQIAAAQANIGVFEAQRAESASTLASLQLSRDKAARDLSFTVLKAPYDGVVGNRSVEQGDLVSPGQKLAVVVPMDKLYIVANFKETQLAKLVPGEKVRVSVDATDGHDFEGTVSSLAPASGAVFSLLPPENATGNFTKVVQRVPVRIEVPADVLKAGRLRAGLSVVVAVDSRTAPAAAN</sequence>
<dbReference type="Proteomes" id="UP001433071">
    <property type="component" value="Unassembled WGS sequence"/>
</dbReference>
<keyword evidence="1" id="KW-0175">Coiled coil</keyword>
<evidence type="ECO:0000313" key="5">
    <source>
        <dbReference type="EMBL" id="MER9404746.1"/>
    </source>
</evidence>
<evidence type="ECO:0000256" key="1">
    <source>
        <dbReference type="SAM" id="Coils"/>
    </source>
</evidence>
<dbReference type="SUPFAM" id="SSF111369">
    <property type="entry name" value="HlyD-like secretion proteins"/>
    <property type="match status" value="2"/>
</dbReference>
<keyword evidence="3" id="KW-0472">Membrane</keyword>
<feature type="domain" description="Multidrug resistance protein MdtA-like barrel-sandwich hybrid" evidence="4">
    <location>
        <begin position="93"/>
        <end position="286"/>
    </location>
</feature>
<proteinExistence type="predicted"/>
<feature type="transmembrane region" description="Helical" evidence="3">
    <location>
        <begin position="51"/>
        <end position="69"/>
    </location>
</feature>
<organism evidence="5 6">
    <name type="scientific">Mesorhizobium caraganae</name>
    <dbReference type="NCBI Taxonomy" id="483206"/>
    <lineage>
        <taxon>Bacteria</taxon>
        <taxon>Pseudomonadati</taxon>
        <taxon>Pseudomonadota</taxon>
        <taxon>Alphaproteobacteria</taxon>
        <taxon>Hyphomicrobiales</taxon>
        <taxon>Phyllobacteriaceae</taxon>
        <taxon>Mesorhizobium</taxon>
    </lineage>
</organism>
<evidence type="ECO:0000256" key="3">
    <source>
        <dbReference type="SAM" id="Phobius"/>
    </source>
</evidence>
<dbReference type="Gene3D" id="2.40.50.100">
    <property type="match status" value="1"/>
</dbReference>
<accession>A0ABV1YYB4</accession>
<dbReference type="InterPro" id="IPR058625">
    <property type="entry name" value="MdtA-like_BSH"/>
</dbReference>
<feature type="coiled-coil region" evidence="1">
    <location>
        <begin position="130"/>
        <end position="164"/>
    </location>
</feature>
<keyword evidence="3" id="KW-1133">Transmembrane helix</keyword>
<dbReference type="Gene3D" id="2.40.30.170">
    <property type="match status" value="1"/>
</dbReference>
<keyword evidence="3" id="KW-0812">Transmembrane</keyword>
<evidence type="ECO:0000259" key="4">
    <source>
        <dbReference type="Pfam" id="PF25917"/>
    </source>
</evidence>
<dbReference type="InterPro" id="IPR050739">
    <property type="entry name" value="MFP"/>
</dbReference>
<comment type="caution">
    <text evidence="5">The sequence shown here is derived from an EMBL/GenBank/DDBJ whole genome shotgun (WGS) entry which is preliminary data.</text>
</comment>